<dbReference type="PANTHER" id="PTHR47529:SF1">
    <property type="entry name" value="PERIPLASMIC CHAPERONE PPID"/>
    <property type="match status" value="1"/>
</dbReference>
<dbReference type="PANTHER" id="PTHR47529">
    <property type="entry name" value="PEPTIDYL-PROLYL CIS-TRANS ISOMERASE D"/>
    <property type="match status" value="1"/>
</dbReference>
<dbReference type="HOGENOM" id="CLU_023843_1_2_4"/>
<dbReference type="InterPro" id="IPR052029">
    <property type="entry name" value="PpiD_chaperone"/>
</dbReference>
<evidence type="ECO:0000256" key="7">
    <source>
        <dbReference type="ARBA" id="ARBA00023186"/>
    </source>
</evidence>
<comment type="subcellular location">
    <subcellularLocation>
        <location evidence="1">Cell inner membrane</location>
        <topology evidence="1">Single-pass type II membrane protein</topology>
        <orientation evidence="1">Periplasmic side</orientation>
    </subcellularLocation>
</comment>
<dbReference type="EMBL" id="CP010554">
    <property type="protein sequence ID" value="AJP48485.1"/>
    <property type="molecule type" value="Genomic_DNA"/>
</dbReference>
<dbReference type="PATRIC" id="fig|1565605.3.peg.1798"/>
<evidence type="ECO:0000256" key="10">
    <source>
        <dbReference type="ARBA" id="ARBA00040743"/>
    </source>
</evidence>
<dbReference type="Proteomes" id="UP000061603">
    <property type="component" value="Chromosome"/>
</dbReference>
<feature type="domain" description="PpiC" evidence="13">
    <location>
        <begin position="264"/>
        <end position="367"/>
    </location>
</feature>
<evidence type="ECO:0000256" key="5">
    <source>
        <dbReference type="ARBA" id="ARBA00022989"/>
    </source>
</evidence>
<dbReference type="GO" id="GO:0003755">
    <property type="term" value="F:peptidyl-prolyl cis-trans isomerase activity"/>
    <property type="evidence" value="ECO:0007669"/>
    <property type="project" value="UniProtKB-KW"/>
</dbReference>
<keyword evidence="8 12" id="KW-0413">Isomerase</keyword>
<evidence type="ECO:0000256" key="12">
    <source>
        <dbReference type="PROSITE-ProRule" id="PRU00278"/>
    </source>
</evidence>
<keyword evidence="6" id="KW-0472">Membrane</keyword>
<keyword evidence="4" id="KW-0812">Transmembrane</keyword>
<dbReference type="PROSITE" id="PS50198">
    <property type="entry name" value="PPIC_PPIASE_2"/>
    <property type="match status" value="1"/>
</dbReference>
<dbReference type="KEGG" id="rbu:PG1C_08500"/>
<name>A0A0C5J930_9PROT</name>
<sequence>MLDSVRNNKKIVQGFLVLITLPFALWGVESYIQNSVGEDEVATVGEVKISQQEFVAALNQQQERLRVQSGGSIDLALFDTPQARRQLLESLITKKLLAQQARKAQLTVGDSELVNAIASIPEFQENNQFSNSRYETALSSQGLNKELFEARMRHDLAMQQLVLPIAAASIPGITSIGRWLSIKLEQREVVEAQAPYANYSTQVKLPPEAAKKYYAEHRKEFELPEQVRAEFLVLNTNALLTSLPVSDEEVKARYAADINRYKEAESRRASHILIPVAKNAPAEEIKLAQAKAEEVLAKLNHNPDSFSQLAKQYSQDTQSADKGGDLGWFGRGLMTKPFEDAVFGLKEGVTSNMIRTEFGFHIIRVTGVRPERIKSFDEVKLTIADELKRELGAKRYAEAAEPFGNLVYEQPDSLAPAAEKWKLPIQQTGWFSKSDKLPFPLNNKKLADALFSEDAIKKKHNTEAVEVSPGTLVAARVLEYKPAALQDFAAVKEKIENKLVHEAAVKLAIKDGEDKLSRLMKGEVVDLKWSAPKILSQAATHDTSPEALQAVFKTKATKLPAYAGLASPDNGYVIYRINALKAASLNKENSESRKLLEHYDQSVTEEEVSAWMSALREKFPVDVKKSALEKR</sequence>
<reference evidence="14 15" key="1">
    <citation type="journal article" date="2015" name="Genome Announc.">
        <title>Complete Genome Sequence of a Novel Bacterium within the Family Rhodocyclaceae That Degrades Polycyclic Aromatic Hydrocarbons.</title>
        <authorList>
            <person name="Singleton D.R."/>
            <person name="Dickey A.N."/>
            <person name="Scholl E.H."/>
            <person name="Wright F.A."/>
            <person name="Aitken M.D."/>
        </authorList>
    </citation>
    <scope>NUCLEOTIDE SEQUENCE [LARGE SCALE GENOMIC DNA]</scope>
    <source>
        <strain evidence="15">PG1-Ca6</strain>
    </source>
</reference>
<evidence type="ECO:0000256" key="8">
    <source>
        <dbReference type="ARBA" id="ARBA00023235"/>
    </source>
</evidence>
<proteinExistence type="inferred from homology"/>
<evidence type="ECO:0000256" key="2">
    <source>
        <dbReference type="ARBA" id="ARBA00022475"/>
    </source>
</evidence>
<dbReference type="Pfam" id="PF13616">
    <property type="entry name" value="Rotamase_3"/>
    <property type="match status" value="1"/>
</dbReference>
<evidence type="ECO:0000256" key="1">
    <source>
        <dbReference type="ARBA" id="ARBA00004382"/>
    </source>
</evidence>
<keyword evidence="12" id="KW-0697">Rotamase</keyword>
<keyword evidence="5" id="KW-1133">Transmembrane helix</keyword>
<evidence type="ECO:0000256" key="3">
    <source>
        <dbReference type="ARBA" id="ARBA00022519"/>
    </source>
</evidence>
<keyword evidence="15" id="KW-1185">Reference proteome</keyword>
<keyword evidence="3" id="KW-0997">Cell inner membrane</keyword>
<dbReference type="PROSITE" id="PS01096">
    <property type="entry name" value="PPIC_PPIASE_1"/>
    <property type="match status" value="1"/>
</dbReference>
<protein>
    <recommendedName>
        <fullName evidence="10">Periplasmic chaperone PpiD</fullName>
    </recommendedName>
    <alternativeName>
        <fullName evidence="11">Periplasmic folding chaperone</fullName>
    </alternativeName>
</protein>
<dbReference type="Gene3D" id="1.10.4030.10">
    <property type="entry name" value="Porin chaperone SurA, peptide-binding domain"/>
    <property type="match status" value="1"/>
</dbReference>
<dbReference type="InterPro" id="IPR023058">
    <property type="entry name" value="PPIase_PpiC_CS"/>
</dbReference>
<evidence type="ECO:0000256" key="4">
    <source>
        <dbReference type="ARBA" id="ARBA00022692"/>
    </source>
</evidence>
<dbReference type="RefSeq" id="WP_202634418.1">
    <property type="nucleotide sequence ID" value="NZ_CP010554.1"/>
</dbReference>
<dbReference type="Pfam" id="PF13624">
    <property type="entry name" value="SurA_N_3"/>
    <property type="match status" value="1"/>
</dbReference>
<evidence type="ECO:0000313" key="14">
    <source>
        <dbReference type="EMBL" id="AJP48485.1"/>
    </source>
</evidence>
<dbReference type="InterPro" id="IPR027304">
    <property type="entry name" value="Trigger_fact/SurA_dom_sf"/>
</dbReference>
<gene>
    <name evidence="14" type="ORF">PG1C_08500</name>
</gene>
<dbReference type="GO" id="GO:0005886">
    <property type="term" value="C:plasma membrane"/>
    <property type="evidence" value="ECO:0007669"/>
    <property type="project" value="UniProtKB-SubCell"/>
</dbReference>
<dbReference type="SUPFAM" id="SSF109998">
    <property type="entry name" value="Triger factor/SurA peptide-binding domain-like"/>
    <property type="match status" value="1"/>
</dbReference>
<dbReference type="SUPFAM" id="SSF54534">
    <property type="entry name" value="FKBP-like"/>
    <property type="match status" value="1"/>
</dbReference>
<accession>A0A0C5J930</accession>
<organism evidence="14 15">
    <name type="scientific">Rugosibacter aromaticivorans</name>
    <dbReference type="NCBI Taxonomy" id="1565605"/>
    <lineage>
        <taxon>Bacteria</taxon>
        <taxon>Pseudomonadati</taxon>
        <taxon>Pseudomonadota</taxon>
        <taxon>Betaproteobacteria</taxon>
        <taxon>Nitrosomonadales</taxon>
        <taxon>Sterolibacteriaceae</taxon>
        <taxon>Rugosibacter</taxon>
    </lineage>
</organism>
<dbReference type="AlphaFoldDB" id="A0A0C5J930"/>
<dbReference type="InterPro" id="IPR000297">
    <property type="entry name" value="PPIase_PpiC"/>
</dbReference>
<dbReference type="InterPro" id="IPR046357">
    <property type="entry name" value="PPIase_dom_sf"/>
</dbReference>
<evidence type="ECO:0000313" key="15">
    <source>
        <dbReference type="Proteomes" id="UP000061603"/>
    </source>
</evidence>
<dbReference type="Gene3D" id="3.10.50.40">
    <property type="match status" value="1"/>
</dbReference>
<keyword evidence="7" id="KW-0143">Chaperone</keyword>
<comment type="similarity">
    <text evidence="9">Belongs to the PpiD chaperone family.</text>
</comment>
<dbReference type="STRING" id="1565605.PG1C_08500"/>
<evidence type="ECO:0000256" key="9">
    <source>
        <dbReference type="ARBA" id="ARBA00038408"/>
    </source>
</evidence>
<evidence type="ECO:0000259" key="13">
    <source>
        <dbReference type="PROSITE" id="PS50198"/>
    </source>
</evidence>
<evidence type="ECO:0000256" key="6">
    <source>
        <dbReference type="ARBA" id="ARBA00023136"/>
    </source>
</evidence>
<evidence type="ECO:0000256" key="11">
    <source>
        <dbReference type="ARBA" id="ARBA00042775"/>
    </source>
</evidence>
<keyword evidence="2" id="KW-1003">Cell membrane</keyword>